<comment type="caution">
    <text evidence="1">The sequence shown here is derived from an EMBL/GenBank/DDBJ whole genome shotgun (WGS) entry which is preliminary data.</text>
</comment>
<reference evidence="1 2" key="1">
    <citation type="journal article" date="2024" name="bioRxiv">
        <title>A reference genome for Trichogramma kaykai: A tiny desert-dwelling parasitoid wasp with competing sex-ratio distorters.</title>
        <authorList>
            <person name="Culotta J."/>
            <person name="Lindsey A.R."/>
        </authorList>
    </citation>
    <scope>NUCLEOTIDE SEQUENCE [LARGE SCALE GENOMIC DNA]</scope>
    <source>
        <strain evidence="1 2">KSX58</strain>
    </source>
</reference>
<protein>
    <submittedName>
        <fullName evidence="1">Uncharacterized protein</fullName>
    </submittedName>
</protein>
<organism evidence="1 2">
    <name type="scientific">Trichogramma kaykai</name>
    <dbReference type="NCBI Taxonomy" id="54128"/>
    <lineage>
        <taxon>Eukaryota</taxon>
        <taxon>Metazoa</taxon>
        <taxon>Ecdysozoa</taxon>
        <taxon>Arthropoda</taxon>
        <taxon>Hexapoda</taxon>
        <taxon>Insecta</taxon>
        <taxon>Pterygota</taxon>
        <taxon>Neoptera</taxon>
        <taxon>Endopterygota</taxon>
        <taxon>Hymenoptera</taxon>
        <taxon>Apocrita</taxon>
        <taxon>Proctotrupomorpha</taxon>
        <taxon>Chalcidoidea</taxon>
        <taxon>Trichogrammatidae</taxon>
        <taxon>Trichogramma</taxon>
    </lineage>
</organism>
<dbReference type="AlphaFoldDB" id="A0ABD2WPF3"/>
<gene>
    <name evidence="1" type="ORF">TKK_011060</name>
</gene>
<evidence type="ECO:0000313" key="1">
    <source>
        <dbReference type="EMBL" id="KAL3394779.1"/>
    </source>
</evidence>
<dbReference type="EMBL" id="JBJJXI010000088">
    <property type="protein sequence ID" value="KAL3394779.1"/>
    <property type="molecule type" value="Genomic_DNA"/>
</dbReference>
<keyword evidence="2" id="KW-1185">Reference proteome</keyword>
<dbReference type="Proteomes" id="UP001627154">
    <property type="component" value="Unassembled WGS sequence"/>
</dbReference>
<proteinExistence type="predicted"/>
<sequence length="88" mass="10289">MFDVAKRMPTIEKAQDEEWLDTEHSVKIHEVLAYILQNGFNRGKVPPKGLCDLLNVSKEFMISFQLGEKNIGLIPKRYAWTYSILRFM</sequence>
<evidence type="ECO:0000313" key="2">
    <source>
        <dbReference type="Proteomes" id="UP001627154"/>
    </source>
</evidence>
<name>A0ABD2WPF3_9HYME</name>
<accession>A0ABD2WPF3</accession>